<evidence type="ECO:0000256" key="1">
    <source>
        <dbReference type="ARBA" id="ARBA00010899"/>
    </source>
</evidence>
<dbReference type="PRINTS" id="PR00380">
    <property type="entry name" value="KINESINHEAVY"/>
</dbReference>
<keyword evidence="4 7" id="KW-0067">ATP-binding</keyword>
<name>A0AAD3T9V5_NEPGR</name>
<dbReference type="GO" id="GO:0031022">
    <property type="term" value="P:nuclear migration along microfilament"/>
    <property type="evidence" value="ECO:0007669"/>
    <property type="project" value="UniProtKB-ARBA"/>
</dbReference>
<evidence type="ECO:0000259" key="9">
    <source>
        <dbReference type="PROSITE" id="PS50067"/>
    </source>
</evidence>
<keyword evidence="6 7" id="KW-0505">Motor protein</keyword>
<dbReference type="SUPFAM" id="SSF52540">
    <property type="entry name" value="P-loop containing nucleoside triphosphate hydrolases"/>
    <property type="match status" value="1"/>
</dbReference>
<evidence type="ECO:0000313" key="10">
    <source>
        <dbReference type="EMBL" id="GMH24677.1"/>
    </source>
</evidence>
<evidence type="ECO:0000313" key="11">
    <source>
        <dbReference type="Proteomes" id="UP001279734"/>
    </source>
</evidence>
<evidence type="ECO:0000256" key="8">
    <source>
        <dbReference type="SAM" id="Coils"/>
    </source>
</evidence>
<evidence type="ECO:0000256" key="4">
    <source>
        <dbReference type="ARBA" id="ARBA00022840"/>
    </source>
</evidence>
<gene>
    <name evidence="10" type="ORF">Nepgr_026520</name>
</gene>
<feature type="domain" description="Kinesin motor" evidence="9">
    <location>
        <begin position="138"/>
        <end position="423"/>
    </location>
</feature>
<evidence type="ECO:0000256" key="3">
    <source>
        <dbReference type="ARBA" id="ARBA00022741"/>
    </source>
</evidence>
<dbReference type="PANTHER" id="PTHR47972:SF22">
    <property type="entry name" value="KINESIN-LIKE PROTEIN KIN-14A-RELATED"/>
    <property type="match status" value="1"/>
</dbReference>
<reference evidence="10" key="1">
    <citation type="submission" date="2023-05" db="EMBL/GenBank/DDBJ databases">
        <title>Nepenthes gracilis genome sequencing.</title>
        <authorList>
            <person name="Fukushima K."/>
        </authorList>
    </citation>
    <scope>NUCLEOTIDE SEQUENCE</scope>
    <source>
        <strain evidence="10">SING2019-196</strain>
    </source>
</reference>
<dbReference type="InterPro" id="IPR036961">
    <property type="entry name" value="Kinesin_motor_dom_sf"/>
</dbReference>
<dbReference type="GO" id="GO:0009904">
    <property type="term" value="P:chloroplast accumulation movement"/>
    <property type="evidence" value="ECO:0007669"/>
    <property type="project" value="UniProtKB-ARBA"/>
</dbReference>
<keyword evidence="3 7" id="KW-0547">Nucleotide-binding</keyword>
<dbReference type="Pfam" id="PF00225">
    <property type="entry name" value="Kinesin"/>
    <property type="match status" value="1"/>
</dbReference>
<dbReference type="AlphaFoldDB" id="A0AAD3T9V5"/>
<dbReference type="Proteomes" id="UP001279734">
    <property type="component" value="Unassembled WGS sequence"/>
</dbReference>
<dbReference type="FunFam" id="3.40.850.10:FF:000058">
    <property type="entry name" value="kinesin-like protein KIN-14B isoform X1"/>
    <property type="match status" value="1"/>
</dbReference>
<feature type="coiled-coil region" evidence="8">
    <location>
        <begin position="51"/>
        <end position="78"/>
    </location>
</feature>
<proteinExistence type="inferred from homology"/>
<dbReference type="InterPro" id="IPR027640">
    <property type="entry name" value="Kinesin-like_fam"/>
</dbReference>
<protein>
    <recommendedName>
        <fullName evidence="9">Kinesin motor domain-containing protein</fullName>
    </recommendedName>
</protein>
<comment type="similarity">
    <text evidence="1">Belongs to the TRAFAC class myosin-kinesin ATPase superfamily. Kinesin family. KIN-14 subfamily.</text>
</comment>
<dbReference type="GO" id="GO:0003777">
    <property type="term" value="F:microtubule motor activity"/>
    <property type="evidence" value="ECO:0007669"/>
    <property type="project" value="InterPro"/>
</dbReference>
<dbReference type="Gene3D" id="3.40.850.10">
    <property type="entry name" value="Kinesin motor domain"/>
    <property type="match status" value="1"/>
</dbReference>
<organism evidence="10 11">
    <name type="scientific">Nepenthes gracilis</name>
    <name type="common">Slender pitcher plant</name>
    <dbReference type="NCBI Taxonomy" id="150966"/>
    <lineage>
        <taxon>Eukaryota</taxon>
        <taxon>Viridiplantae</taxon>
        <taxon>Streptophyta</taxon>
        <taxon>Embryophyta</taxon>
        <taxon>Tracheophyta</taxon>
        <taxon>Spermatophyta</taxon>
        <taxon>Magnoliopsida</taxon>
        <taxon>eudicotyledons</taxon>
        <taxon>Gunneridae</taxon>
        <taxon>Pentapetalae</taxon>
        <taxon>Caryophyllales</taxon>
        <taxon>Nepenthaceae</taxon>
        <taxon>Nepenthes</taxon>
    </lineage>
</organism>
<evidence type="ECO:0000256" key="5">
    <source>
        <dbReference type="ARBA" id="ARBA00023054"/>
    </source>
</evidence>
<feature type="binding site" evidence="7">
    <location>
        <begin position="219"/>
        <end position="226"/>
    </location>
    <ligand>
        <name>ATP</name>
        <dbReference type="ChEBI" id="CHEBI:30616"/>
    </ligand>
</feature>
<keyword evidence="2" id="KW-0493">Microtubule</keyword>
<evidence type="ECO:0000256" key="2">
    <source>
        <dbReference type="ARBA" id="ARBA00022701"/>
    </source>
</evidence>
<dbReference type="GO" id="GO:0005886">
    <property type="term" value="C:plasma membrane"/>
    <property type="evidence" value="ECO:0007669"/>
    <property type="project" value="UniProtKB-ARBA"/>
</dbReference>
<keyword evidence="5 8" id="KW-0175">Coiled coil</keyword>
<evidence type="ECO:0000256" key="6">
    <source>
        <dbReference type="ARBA" id="ARBA00023175"/>
    </source>
</evidence>
<dbReference type="GO" id="GO:0009903">
    <property type="term" value="P:chloroplast avoidance movement"/>
    <property type="evidence" value="ECO:0007669"/>
    <property type="project" value="UniProtKB-ARBA"/>
</dbReference>
<dbReference type="PROSITE" id="PS50067">
    <property type="entry name" value="KINESIN_MOTOR_2"/>
    <property type="match status" value="1"/>
</dbReference>
<dbReference type="GO" id="GO:0005829">
    <property type="term" value="C:cytosol"/>
    <property type="evidence" value="ECO:0007669"/>
    <property type="project" value="UniProtKB-ARBA"/>
</dbReference>
<dbReference type="GO" id="GO:0005874">
    <property type="term" value="C:microtubule"/>
    <property type="evidence" value="ECO:0007669"/>
    <property type="project" value="UniProtKB-KW"/>
</dbReference>
<keyword evidence="11" id="KW-1185">Reference proteome</keyword>
<dbReference type="GO" id="GO:0005524">
    <property type="term" value="F:ATP binding"/>
    <property type="evidence" value="ECO:0007669"/>
    <property type="project" value="UniProtKB-UniRule"/>
</dbReference>
<dbReference type="InterPro" id="IPR001752">
    <property type="entry name" value="Kinesin_motor_dom"/>
</dbReference>
<evidence type="ECO:0000256" key="7">
    <source>
        <dbReference type="PROSITE-ProRule" id="PRU00283"/>
    </source>
</evidence>
<dbReference type="InterPro" id="IPR027417">
    <property type="entry name" value="P-loop_NTPase"/>
</dbReference>
<dbReference type="GO" id="GO:0007018">
    <property type="term" value="P:microtubule-based movement"/>
    <property type="evidence" value="ECO:0007669"/>
    <property type="project" value="InterPro"/>
</dbReference>
<sequence>MADPGNRWNWEVKGFEPKKSSQYEDQNRPAPLVRRYSISSSSILPHQQLSKHNLATKLQKLNDKVMLAREDYAALKQEASDLHEYSNAKLDRITRYLGVLADKTRKLDQVALETLARISPLMSEKKRLFNDLLTVKGNVKVFCRTRPLFEDEGPSVAEFPDECTIRINTGAHTLAHPKKDFEFDRVYGPHVGQAELFIDVQPFVQSALDGYNVSVFAYGQTRSGKTYTMEGSSHDRGLYARCFEELFDLSNLDSTSSSQFSFSVTAFELYNEQIRDLLAESGKSSPKVLMGSPGSFVELVPEKVDNPLGFSKVLKAVLLTRGTDVSKLNVSHLIVTIHIHYNNVITGENLHSKLSLVDLARSDGLAVDNNSGEDVTDLLHVMKSLSALGDVLASLTSKKDIALTKIQCLPRSLQTQWVEMLKL</sequence>
<comment type="caution">
    <text evidence="10">The sequence shown here is derived from an EMBL/GenBank/DDBJ whole genome shotgun (WGS) entry which is preliminary data.</text>
</comment>
<dbReference type="GO" id="GO:0008017">
    <property type="term" value="F:microtubule binding"/>
    <property type="evidence" value="ECO:0007669"/>
    <property type="project" value="InterPro"/>
</dbReference>
<dbReference type="SMART" id="SM00129">
    <property type="entry name" value="KISc"/>
    <property type="match status" value="1"/>
</dbReference>
<accession>A0AAD3T9V5</accession>
<dbReference type="EMBL" id="BSYO01000028">
    <property type="protein sequence ID" value="GMH24677.1"/>
    <property type="molecule type" value="Genomic_DNA"/>
</dbReference>
<dbReference type="PANTHER" id="PTHR47972">
    <property type="entry name" value="KINESIN-LIKE PROTEIN KLP-3"/>
    <property type="match status" value="1"/>
</dbReference>